<dbReference type="PANTHER" id="PTHR23158:SF33">
    <property type="entry name" value="TRANSPORT AND GOLGI ORGANIZATION PROTEIN 1"/>
    <property type="match status" value="1"/>
</dbReference>
<evidence type="ECO:0000256" key="1">
    <source>
        <dbReference type="ARBA" id="ARBA00023054"/>
    </source>
</evidence>
<feature type="transmembrane region" description="Helical" evidence="4">
    <location>
        <begin position="12"/>
        <end position="36"/>
    </location>
</feature>
<dbReference type="AlphaFoldDB" id="A0A0T6B971"/>
<dbReference type="GO" id="GO:0005789">
    <property type="term" value="C:endoplasmic reticulum membrane"/>
    <property type="evidence" value="ECO:0007669"/>
    <property type="project" value="TreeGrafter"/>
</dbReference>
<proteinExistence type="predicted"/>
<feature type="coiled-coil region" evidence="2">
    <location>
        <begin position="91"/>
        <end position="241"/>
    </location>
</feature>
<reference evidence="5 6" key="1">
    <citation type="submission" date="2015-09" db="EMBL/GenBank/DDBJ databases">
        <title>Draft genome of the scarab beetle Oryctes borbonicus.</title>
        <authorList>
            <person name="Meyer J.M."/>
            <person name="Markov G.V."/>
            <person name="Baskaran P."/>
            <person name="Herrmann M."/>
            <person name="Sommer R.J."/>
            <person name="Roedelsperger C."/>
        </authorList>
    </citation>
    <scope>NUCLEOTIDE SEQUENCE [LARGE SCALE GENOMIC DNA]</scope>
    <source>
        <strain evidence="5">OB123</strain>
        <tissue evidence="5">Whole animal</tissue>
    </source>
</reference>
<dbReference type="EMBL" id="LJIG01009032">
    <property type="protein sequence ID" value="KRT83892.1"/>
    <property type="molecule type" value="Genomic_DNA"/>
</dbReference>
<dbReference type="GO" id="GO:0070971">
    <property type="term" value="C:endoplasmic reticulum exit site"/>
    <property type="evidence" value="ECO:0007669"/>
    <property type="project" value="TreeGrafter"/>
</dbReference>
<evidence type="ECO:0000313" key="6">
    <source>
        <dbReference type="Proteomes" id="UP000051574"/>
    </source>
</evidence>
<keyword evidence="6" id="KW-1185">Reference proteome</keyword>
<keyword evidence="1 2" id="KW-0175">Coiled coil</keyword>
<keyword evidence="4" id="KW-0812">Transmembrane</keyword>
<keyword evidence="4" id="KW-0472">Membrane</keyword>
<comment type="caution">
    <text evidence="5">The sequence shown here is derived from an EMBL/GenBank/DDBJ whole genome shotgun (WGS) entry which is preliminary data.</text>
</comment>
<keyword evidence="4" id="KW-1133">Transmembrane helix</keyword>
<dbReference type="OrthoDB" id="6627676at2759"/>
<sequence length="651" mass="74058">MEEIANTTFYAFINLLTFLGVTGFSVVLFLLGFITIDRNRKESGLIAKINTLEKALLVASKENSLLSDIKENDAENSRISSEEYENLSTIHKEIVSAKNALEEQVQSLEKELENSTEVGLELNRMLSDILSSQNGSDILIANVEQLQRQLKEQQGTINAISDTLNLKDTENHELQLELEIKNKKVTHLQTELDKMAMNLFKVEEDKEQMQAKLEGEIIELKDQLEKSKNSFNSARTKLLEEVNTLKGKYSESQRSVEVKTNEYNILKDNFNQIKSIKNNSEALESLLNASAMKAELQQLQRDSQTLNDLLKQEQQAKFTLEKQMEIALHEAQNYKVKYDDSDKEKLEAQTKLEVLSNYFKEREAQLQKELSKHESMWIEKQGEATSTVERIKYMQEELQNYKSQNELLKQEIVSQEVELKSQISVLEKKAHESWVLARQAERRLEDAKQEAAQLRNRLTLKERSLIEEKNQNRMQSPLEQNGDVAISPLHMPVETPASPPLLYGARDHLTTSPPLPNLPPFLPPPPGVPFMPPPIPGVPGFMPPPPSMFPVDHRPPPLGRMSSPPPPMNSRYSPDSRYSPYDRNSPSPPYDDEYGSSSPPMPRGYSPYNNRDFKRPPPPLRTNGRNKGAMSSGSGNSNESLEKINRHHSKV</sequence>
<dbReference type="GO" id="GO:0009306">
    <property type="term" value="P:protein secretion"/>
    <property type="evidence" value="ECO:0007669"/>
    <property type="project" value="TreeGrafter"/>
</dbReference>
<evidence type="ECO:0000256" key="2">
    <source>
        <dbReference type="SAM" id="Coils"/>
    </source>
</evidence>
<dbReference type="GO" id="GO:0035459">
    <property type="term" value="P:vesicle cargo loading"/>
    <property type="evidence" value="ECO:0007669"/>
    <property type="project" value="TreeGrafter"/>
</dbReference>
<feature type="coiled-coil region" evidence="2">
    <location>
        <begin position="289"/>
        <end position="316"/>
    </location>
</feature>
<feature type="region of interest" description="Disordered" evidence="3">
    <location>
        <begin position="542"/>
        <end position="651"/>
    </location>
</feature>
<evidence type="ECO:0000313" key="5">
    <source>
        <dbReference type="EMBL" id="KRT83892.1"/>
    </source>
</evidence>
<protein>
    <recommendedName>
        <fullName evidence="7">Transport and Golgi organization protein 1</fullName>
    </recommendedName>
</protein>
<dbReference type="Gene3D" id="1.20.5.1700">
    <property type="match status" value="1"/>
</dbReference>
<feature type="compositionally biased region" description="Low complexity" evidence="3">
    <location>
        <begin position="569"/>
        <end position="583"/>
    </location>
</feature>
<name>A0A0T6B971_9SCAR</name>
<evidence type="ECO:0000256" key="3">
    <source>
        <dbReference type="SAM" id="MobiDB-lite"/>
    </source>
</evidence>
<feature type="coiled-coil region" evidence="2">
    <location>
        <begin position="391"/>
        <end position="471"/>
    </location>
</feature>
<dbReference type="GO" id="GO:0006888">
    <property type="term" value="P:endoplasmic reticulum to Golgi vesicle-mediated transport"/>
    <property type="evidence" value="ECO:0007669"/>
    <property type="project" value="TreeGrafter"/>
</dbReference>
<dbReference type="Proteomes" id="UP000051574">
    <property type="component" value="Unassembled WGS sequence"/>
</dbReference>
<dbReference type="PANTHER" id="PTHR23158">
    <property type="entry name" value="MELANOMA INHIBITORY ACTIVITY-RELATED"/>
    <property type="match status" value="1"/>
</dbReference>
<dbReference type="InterPro" id="IPR051500">
    <property type="entry name" value="cTAGE_MIA/OTOR"/>
</dbReference>
<gene>
    <name evidence="5" type="ORF">AMK59_4881</name>
</gene>
<accession>A0A0T6B971</accession>
<evidence type="ECO:0008006" key="7">
    <source>
        <dbReference type="Google" id="ProtNLM"/>
    </source>
</evidence>
<organism evidence="5 6">
    <name type="scientific">Oryctes borbonicus</name>
    <dbReference type="NCBI Taxonomy" id="1629725"/>
    <lineage>
        <taxon>Eukaryota</taxon>
        <taxon>Metazoa</taxon>
        <taxon>Ecdysozoa</taxon>
        <taxon>Arthropoda</taxon>
        <taxon>Hexapoda</taxon>
        <taxon>Insecta</taxon>
        <taxon>Pterygota</taxon>
        <taxon>Neoptera</taxon>
        <taxon>Endopterygota</taxon>
        <taxon>Coleoptera</taxon>
        <taxon>Polyphaga</taxon>
        <taxon>Scarabaeiformia</taxon>
        <taxon>Scarabaeidae</taxon>
        <taxon>Dynastinae</taxon>
        <taxon>Oryctes</taxon>
    </lineage>
</organism>
<evidence type="ECO:0000256" key="4">
    <source>
        <dbReference type="SAM" id="Phobius"/>
    </source>
</evidence>